<dbReference type="GO" id="GO:0007096">
    <property type="term" value="P:regulation of exit from mitosis"/>
    <property type="evidence" value="ECO:0007669"/>
    <property type="project" value="TreeGrafter"/>
</dbReference>
<dbReference type="Proteomes" id="UP000298030">
    <property type="component" value="Unassembled WGS sequence"/>
</dbReference>
<keyword evidence="4 6" id="KW-0472">Membrane</keyword>
<dbReference type="PANTHER" id="PTHR28293">
    <property type="entry name" value="NUCLEAR RIM PROTEIN 1"/>
    <property type="match status" value="1"/>
</dbReference>
<evidence type="ECO:0000256" key="6">
    <source>
        <dbReference type="SAM" id="Phobius"/>
    </source>
</evidence>
<keyword evidence="8" id="KW-1185">Reference proteome</keyword>
<dbReference type="Pfam" id="PF10332">
    <property type="entry name" value="DUF2418"/>
    <property type="match status" value="1"/>
</dbReference>
<feature type="transmembrane region" description="Helical" evidence="6">
    <location>
        <begin position="177"/>
        <end position="198"/>
    </location>
</feature>
<sequence>MALRRLAQENNAFSSPRSSTTGNDESPAPKLPKTPRNRVSIGVYRSPVMGPSRSASIPFDWEAARSLATPPYGTPMQRKARRSMGVGSGMDTPSKTPRKALVRKRSLWKRMNDLPSNIAFHMSMFPQNVPLPAPQTSSRLIAGTMHLSNLVLRVKQARETSHWDDVYVEEDDTWVDWSTLISLVLIAVAFANAAYLFTRRRKYHFMRRQEPISSPNAKFVNRDWDQEDTAPKPLWKRGLRLTWQAFKYSWRFLFNVTVPQASTNSNAFSPSKIQELDVWTPGDLELQLFSLYSPVHAFLWLATSSANWIAMLFSMGLLTITLNALIFTYQALIKDKEHIASEVLSEYNDKFVYPRLNPIRHDVGVMTHESECVNLF</sequence>
<dbReference type="GO" id="GO:0012505">
    <property type="term" value="C:endomembrane system"/>
    <property type="evidence" value="ECO:0007669"/>
    <property type="project" value="UniProtKB-SubCell"/>
</dbReference>
<dbReference type="STRING" id="71717.A0A4Y7TBD2"/>
<evidence type="ECO:0000256" key="5">
    <source>
        <dbReference type="SAM" id="MobiDB-lite"/>
    </source>
</evidence>
<feature type="compositionally biased region" description="Polar residues" evidence="5">
    <location>
        <begin position="8"/>
        <end position="24"/>
    </location>
</feature>
<accession>A0A4Y7TBD2</accession>
<name>A0A4Y7TBD2_COPMI</name>
<organism evidence="7 8">
    <name type="scientific">Coprinellus micaceus</name>
    <name type="common">Glistening ink-cap mushroom</name>
    <name type="synonym">Coprinus micaceus</name>
    <dbReference type="NCBI Taxonomy" id="71717"/>
    <lineage>
        <taxon>Eukaryota</taxon>
        <taxon>Fungi</taxon>
        <taxon>Dikarya</taxon>
        <taxon>Basidiomycota</taxon>
        <taxon>Agaricomycotina</taxon>
        <taxon>Agaricomycetes</taxon>
        <taxon>Agaricomycetidae</taxon>
        <taxon>Agaricales</taxon>
        <taxon>Agaricineae</taxon>
        <taxon>Psathyrellaceae</taxon>
        <taxon>Coprinellus</taxon>
    </lineage>
</organism>
<comment type="subcellular location">
    <subcellularLocation>
        <location evidence="1">Endomembrane system</location>
        <topology evidence="1">Multi-pass membrane protein</topology>
    </subcellularLocation>
</comment>
<gene>
    <name evidence="7" type="ORF">FA13DRAFT_359015</name>
</gene>
<comment type="caution">
    <text evidence="7">The sequence shown here is derived from an EMBL/GenBank/DDBJ whole genome shotgun (WGS) entry which is preliminary data.</text>
</comment>
<protein>
    <submittedName>
        <fullName evidence="7">Uncharacterized protein</fullName>
    </submittedName>
</protein>
<dbReference type="OrthoDB" id="3363151at2759"/>
<evidence type="ECO:0000313" key="8">
    <source>
        <dbReference type="Proteomes" id="UP000298030"/>
    </source>
</evidence>
<feature type="region of interest" description="Disordered" evidence="5">
    <location>
        <begin position="1"/>
        <end position="39"/>
    </location>
</feature>
<feature type="region of interest" description="Disordered" evidence="5">
    <location>
        <begin position="70"/>
        <end position="99"/>
    </location>
</feature>
<keyword evidence="3 6" id="KW-1133">Transmembrane helix</keyword>
<proteinExistence type="predicted"/>
<dbReference type="GO" id="GO:0043007">
    <property type="term" value="P:maintenance of rDNA"/>
    <property type="evidence" value="ECO:0007669"/>
    <property type="project" value="TreeGrafter"/>
</dbReference>
<dbReference type="EMBL" id="QPFP01000019">
    <property type="protein sequence ID" value="TEB31301.1"/>
    <property type="molecule type" value="Genomic_DNA"/>
</dbReference>
<reference evidence="7 8" key="1">
    <citation type="journal article" date="2019" name="Nat. Ecol. Evol.">
        <title>Megaphylogeny resolves global patterns of mushroom evolution.</title>
        <authorList>
            <person name="Varga T."/>
            <person name="Krizsan K."/>
            <person name="Foldi C."/>
            <person name="Dima B."/>
            <person name="Sanchez-Garcia M."/>
            <person name="Sanchez-Ramirez S."/>
            <person name="Szollosi G.J."/>
            <person name="Szarkandi J.G."/>
            <person name="Papp V."/>
            <person name="Albert L."/>
            <person name="Andreopoulos W."/>
            <person name="Angelini C."/>
            <person name="Antonin V."/>
            <person name="Barry K.W."/>
            <person name="Bougher N.L."/>
            <person name="Buchanan P."/>
            <person name="Buyck B."/>
            <person name="Bense V."/>
            <person name="Catcheside P."/>
            <person name="Chovatia M."/>
            <person name="Cooper J."/>
            <person name="Damon W."/>
            <person name="Desjardin D."/>
            <person name="Finy P."/>
            <person name="Geml J."/>
            <person name="Haridas S."/>
            <person name="Hughes K."/>
            <person name="Justo A."/>
            <person name="Karasinski D."/>
            <person name="Kautmanova I."/>
            <person name="Kiss B."/>
            <person name="Kocsube S."/>
            <person name="Kotiranta H."/>
            <person name="LaButti K.M."/>
            <person name="Lechner B.E."/>
            <person name="Liimatainen K."/>
            <person name="Lipzen A."/>
            <person name="Lukacs Z."/>
            <person name="Mihaltcheva S."/>
            <person name="Morgado L.N."/>
            <person name="Niskanen T."/>
            <person name="Noordeloos M.E."/>
            <person name="Ohm R.A."/>
            <person name="Ortiz-Santana B."/>
            <person name="Ovrebo C."/>
            <person name="Racz N."/>
            <person name="Riley R."/>
            <person name="Savchenko A."/>
            <person name="Shiryaev A."/>
            <person name="Soop K."/>
            <person name="Spirin V."/>
            <person name="Szebenyi C."/>
            <person name="Tomsovsky M."/>
            <person name="Tulloss R.E."/>
            <person name="Uehling J."/>
            <person name="Grigoriev I.V."/>
            <person name="Vagvolgyi C."/>
            <person name="Papp T."/>
            <person name="Martin F.M."/>
            <person name="Miettinen O."/>
            <person name="Hibbett D.S."/>
            <person name="Nagy L.G."/>
        </authorList>
    </citation>
    <scope>NUCLEOTIDE SEQUENCE [LARGE SCALE GENOMIC DNA]</scope>
    <source>
        <strain evidence="7 8">FP101781</strain>
    </source>
</reference>
<dbReference type="PANTHER" id="PTHR28293:SF1">
    <property type="entry name" value="NUCLEAR RIM PROTEIN 1"/>
    <property type="match status" value="1"/>
</dbReference>
<evidence type="ECO:0000256" key="3">
    <source>
        <dbReference type="ARBA" id="ARBA00022989"/>
    </source>
</evidence>
<keyword evidence="2 6" id="KW-0812">Transmembrane</keyword>
<dbReference type="AlphaFoldDB" id="A0A4Y7TBD2"/>
<evidence type="ECO:0000256" key="1">
    <source>
        <dbReference type="ARBA" id="ARBA00004127"/>
    </source>
</evidence>
<evidence type="ECO:0000256" key="4">
    <source>
        <dbReference type="ARBA" id="ARBA00023136"/>
    </source>
</evidence>
<evidence type="ECO:0000313" key="7">
    <source>
        <dbReference type="EMBL" id="TEB31301.1"/>
    </source>
</evidence>
<evidence type="ECO:0000256" key="2">
    <source>
        <dbReference type="ARBA" id="ARBA00022692"/>
    </source>
</evidence>
<dbReference type="InterPro" id="IPR018819">
    <property type="entry name" value="Nur1/Mug154"/>
</dbReference>
<feature type="transmembrane region" description="Helical" evidence="6">
    <location>
        <begin position="308"/>
        <end position="329"/>
    </location>
</feature>